<dbReference type="EMBL" id="NKCK01000037">
    <property type="protein sequence ID" value="RSM07995.1"/>
    <property type="molecule type" value="Genomic_DNA"/>
</dbReference>
<organism evidence="2 3">
    <name type="scientific">Fusarium oligoseptatum</name>
    <dbReference type="NCBI Taxonomy" id="2604345"/>
    <lineage>
        <taxon>Eukaryota</taxon>
        <taxon>Fungi</taxon>
        <taxon>Dikarya</taxon>
        <taxon>Ascomycota</taxon>
        <taxon>Pezizomycotina</taxon>
        <taxon>Sordariomycetes</taxon>
        <taxon>Hypocreomycetidae</taxon>
        <taxon>Hypocreales</taxon>
        <taxon>Nectriaceae</taxon>
        <taxon>Fusarium</taxon>
        <taxon>Fusarium solani species complex</taxon>
    </lineage>
</organism>
<gene>
    <name evidence="2" type="ORF">CEP52_004958</name>
</gene>
<sequence>MNNTNNPHQSSLIPDVSRRQPRQPQSPTTAADHPPAARLVTVNKTVTTYQKSASQIYQRRQLYQQQQLVIRQHATVIQTQMPIPARMTAPSAQATPAPAPAPAPASVSQARNAARARAFFNRRVYLDNRGSTVPSTLRARLAGLHVHAILHFDRYGNLRGYSYRHNESILGRVNEWGGVASGHGLFTI</sequence>
<evidence type="ECO:0000256" key="1">
    <source>
        <dbReference type="SAM" id="MobiDB-lite"/>
    </source>
</evidence>
<evidence type="ECO:0000313" key="2">
    <source>
        <dbReference type="EMBL" id="RSM07995.1"/>
    </source>
</evidence>
<comment type="caution">
    <text evidence="2">The sequence shown here is derived from an EMBL/GenBank/DDBJ whole genome shotgun (WGS) entry which is preliminary data.</text>
</comment>
<feature type="region of interest" description="Disordered" evidence="1">
    <location>
        <begin position="1"/>
        <end position="36"/>
    </location>
</feature>
<evidence type="ECO:0000313" key="3">
    <source>
        <dbReference type="Proteomes" id="UP000287144"/>
    </source>
</evidence>
<proteinExistence type="predicted"/>
<dbReference type="AlphaFoldDB" id="A0A428U153"/>
<keyword evidence="3" id="KW-1185">Reference proteome</keyword>
<dbReference type="Proteomes" id="UP000287144">
    <property type="component" value="Unassembled WGS sequence"/>
</dbReference>
<protein>
    <submittedName>
        <fullName evidence="2">Uncharacterized protein</fullName>
    </submittedName>
</protein>
<accession>A0A428U153</accession>
<name>A0A428U153_9HYPO</name>
<reference evidence="2 3" key="1">
    <citation type="submission" date="2017-06" db="EMBL/GenBank/DDBJ databases">
        <title>Comparative genomic analysis of Ambrosia Fusariam Clade fungi.</title>
        <authorList>
            <person name="Stajich J.E."/>
            <person name="Carrillo J."/>
            <person name="Kijimoto T."/>
            <person name="Eskalen A."/>
            <person name="O'Donnell K."/>
            <person name="Kasson M."/>
        </authorList>
    </citation>
    <scope>NUCLEOTIDE SEQUENCE [LARGE SCALE GENOMIC DNA]</scope>
    <source>
        <strain evidence="2 3">NRRL62579</strain>
    </source>
</reference>
<feature type="compositionally biased region" description="Polar residues" evidence="1">
    <location>
        <begin position="1"/>
        <end position="12"/>
    </location>
</feature>